<reference evidence="1 2" key="1">
    <citation type="submission" date="2015-01" db="EMBL/GenBank/DDBJ databases">
        <title>Genome Sequencing of Rickettsiales.</title>
        <authorList>
            <person name="Daugherty S.C."/>
            <person name="Su Q."/>
            <person name="Abolude K."/>
            <person name="Beier-Sexton M."/>
            <person name="Carlyon J.A."/>
            <person name="Carter R."/>
            <person name="Day N.P."/>
            <person name="Dumler S.J."/>
            <person name="Dyachenko V."/>
            <person name="Godinez A."/>
            <person name="Kurtti T.J."/>
            <person name="Lichay M."/>
            <person name="Mullins K.E."/>
            <person name="Ott S."/>
            <person name="Pappas-Brown V."/>
            <person name="Paris D.H."/>
            <person name="Patel P."/>
            <person name="Richards A.L."/>
            <person name="Sadzewicz L."/>
            <person name="Sears K."/>
            <person name="Seidman D."/>
            <person name="Sengamalay N."/>
            <person name="Stenos J."/>
            <person name="Tallon L.J."/>
            <person name="Vincent G."/>
            <person name="Fraser C.M."/>
            <person name="Munderloh U."/>
            <person name="Dunning-Hotopp J.C."/>
        </authorList>
    </citation>
    <scope>NUCLEOTIDE SEQUENCE [LARGE SCALE GENOMIC DNA]</scope>
    <source>
        <strain evidence="1 2">ApNP</strain>
    </source>
</reference>
<name>A0A0F3NHZ8_ANAPH</name>
<sequence length="55" mass="6358">MFSRNIKAFYPALIKTYRNEKFCERLKHPDATGNKKQSSIIALLEKLETPLFGSL</sequence>
<accession>A0A0F3NHZ8</accession>
<organism evidence="1 2">
    <name type="scientific">Anaplasma phagocytophilum str. ApNP</name>
    <dbReference type="NCBI Taxonomy" id="1359153"/>
    <lineage>
        <taxon>Bacteria</taxon>
        <taxon>Pseudomonadati</taxon>
        <taxon>Pseudomonadota</taxon>
        <taxon>Alphaproteobacteria</taxon>
        <taxon>Rickettsiales</taxon>
        <taxon>Anaplasmataceae</taxon>
        <taxon>Anaplasma</taxon>
        <taxon>phagocytophilum group</taxon>
    </lineage>
</organism>
<protein>
    <submittedName>
        <fullName evidence="1">Uncharacterized protein</fullName>
    </submittedName>
</protein>
<evidence type="ECO:0000313" key="1">
    <source>
        <dbReference type="EMBL" id="KJV67635.1"/>
    </source>
</evidence>
<dbReference type="PATRIC" id="fig|1359153.3.peg.50"/>
<proteinExistence type="predicted"/>
<dbReference type="EMBL" id="LANW01000001">
    <property type="protein sequence ID" value="KJV67635.1"/>
    <property type="molecule type" value="Genomic_DNA"/>
</dbReference>
<comment type="caution">
    <text evidence="1">The sequence shown here is derived from an EMBL/GenBank/DDBJ whole genome shotgun (WGS) entry which is preliminary data.</text>
</comment>
<dbReference type="AlphaFoldDB" id="A0A0F3NHZ8"/>
<gene>
    <name evidence="1" type="ORF">APHNP_0046</name>
</gene>
<evidence type="ECO:0000313" key="2">
    <source>
        <dbReference type="Proteomes" id="UP000033385"/>
    </source>
</evidence>
<dbReference type="Proteomes" id="UP000033385">
    <property type="component" value="Unassembled WGS sequence"/>
</dbReference>